<dbReference type="GO" id="GO:0000160">
    <property type="term" value="P:phosphorelay signal transduction system"/>
    <property type="evidence" value="ECO:0007669"/>
    <property type="project" value="InterPro"/>
</dbReference>
<gene>
    <name evidence="3" type="ORF">PAMC26577_37005</name>
</gene>
<sequence length="65" mass="7005">MPRCDGFTTAALLRKEAKSSAIGIVAFTAIDADEVRQRAAVGEFDGYCQKGASPTILLSLLNQMW</sequence>
<evidence type="ECO:0000313" key="4">
    <source>
        <dbReference type="Proteomes" id="UP000195221"/>
    </source>
</evidence>
<protein>
    <submittedName>
        <fullName evidence="3">CheY-like receiver</fullName>
    </submittedName>
</protein>
<organism evidence="3 4">
    <name type="scientific">Caballeronia sordidicola</name>
    <name type="common">Burkholderia sordidicola</name>
    <dbReference type="NCBI Taxonomy" id="196367"/>
    <lineage>
        <taxon>Bacteria</taxon>
        <taxon>Pseudomonadati</taxon>
        <taxon>Pseudomonadota</taxon>
        <taxon>Betaproteobacteria</taxon>
        <taxon>Burkholderiales</taxon>
        <taxon>Burkholderiaceae</taxon>
        <taxon>Caballeronia</taxon>
    </lineage>
</organism>
<accession>A0A242M819</accession>
<dbReference type="EMBL" id="NBTZ01000157">
    <property type="protein sequence ID" value="OTP67240.1"/>
    <property type="molecule type" value="Genomic_DNA"/>
</dbReference>
<reference evidence="3 4" key="1">
    <citation type="submission" date="2017-03" db="EMBL/GenBank/DDBJ databases">
        <title>Genome analysis of strain PAMC 26577.</title>
        <authorList>
            <person name="Oh H.-M."/>
            <person name="Yang J.-A."/>
        </authorList>
    </citation>
    <scope>NUCLEOTIDE SEQUENCE [LARGE SCALE GENOMIC DNA]</scope>
    <source>
        <strain evidence="3 4">PAMC 26577</strain>
    </source>
</reference>
<dbReference type="InterPro" id="IPR011006">
    <property type="entry name" value="CheY-like_superfamily"/>
</dbReference>
<dbReference type="Proteomes" id="UP000195221">
    <property type="component" value="Unassembled WGS sequence"/>
</dbReference>
<dbReference type="PROSITE" id="PS50110">
    <property type="entry name" value="RESPONSE_REGULATORY"/>
    <property type="match status" value="1"/>
</dbReference>
<evidence type="ECO:0000313" key="3">
    <source>
        <dbReference type="EMBL" id="OTP67240.1"/>
    </source>
</evidence>
<dbReference type="SUPFAM" id="SSF52172">
    <property type="entry name" value="CheY-like"/>
    <property type="match status" value="1"/>
</dbReference>
<dbReference type="Gene3D" id="3.40.50.2300">
    <property type="match status" value="1"/>
</dbReference>
<dbReference type="InterPro" id="IPR001789">
    <property type="entry name" value="Sig_transdc_resp-reg_receiver"/>
</dbReference>
<comment type="caution">
    <text evidence="1">Lacks conserved residue(s) required for the propagation of feature annotation.</text>
</comment>
<name>A0A242M819_CABSO</name>
<evidence type="ECO:0000259" key="2">
    <source>
        <dbReference type="PROSITE" id="PS50110"/>
    </source>
</evidence>
<proteinExistence type="predicted"/>
<evidence type="ECO:0000256" key="1">
    <source>
        <dbReference type="PROSITE-ProRule" id="PRU00169"/>
    </source>
</evidence>
<feature type="domain" description="Response regulatory" evidence="2">
    <location>
        <begin position="1"/>
        <end position="65"/>
    </location>
</feature>
<dbReference type="AlphaFoldDB" id="A0A242M819"/>
<comment type="caution">
    <text evidence="3">The sequence shown here is derived from an EMBL/GenBank/DDBJ whole genome shotgun (WGS) entry which is preliminary data.</text>
</comment>